<comment type="caution">
    <text evidence="2">The sequence shown here is derived from an EMBL/GenBank/DDBJ whole genome shotgun (WGS) entry which is preliminary data.</text>
</comment>
<keyword evidence="3" id="KW-1185">Reference proteome</keyword>
<dbReference type="Proteomes" id="UP001138997">
    <property type="component" value="Unassembled WGS sequence"/>
</dbReference>
<evidence type="ECO:0000256" key="1">
    <source>
        <dbReference type="SAM" id="MobiDB-lite"/>
    </source>
</evidence>
<gene>
    <name evidence="2" type="ORF">LR394_18870</name>
</gene>
<evidence type="ECO:0000313" key="3">
    <source>
        <dbReference type="Proteomes" id="UP001138997"/>
    </source>
</evidence>
<name>A0A9X1NFL6_9ACTN</name>
<dbReference type="AlphaFoldDB" id="A0A9X1NFL6"/>
<organism evidence="2 3">
    <name type="scientific">Kineosporia babensis</name>
    <dbReference type="NCBI Taxonomy" id="499548"/>
    <lineage>
        <taxon>Bacteria</taxon>
        <taxon>Bacillati</taxon>
        <taxon>Actinomycetota</taxon>
        <taxon>Actinomycetes</taxon>
        <taxon>Kineosporiales</taxon>
        <taxon>Kineosporiaceae</taxon>
        <taxon>Kineosporia</taxon>
    </lineage>
</organism>
<evidence type="ECO:0000313" key="2">
    <source>
        <dbReference type="EMBL" id="MCD5312975.1"/>
    </source>
</evidence>
<sequence>MALPRTRIPPEPRRSAHVPAGALANWLIELGLEDAKDEDPEMPATEPAGEAQKITPTP</sequence>
<reference evidence="2" key="1">
    <citation type="submission" date="2021-11" db="EMBL/GenBank/DDBJ databases">
        <title>Streptomyces corallinus and Kineosporia corallina sp. nov., two new coral-derived marine actinobacteria.</title>
        <authorList>
            <person name="Buangrab K."/>
            <person name="Sutthacheep M."/>
            <person name="Yeemin T."/>
            <person name="Harunari E."/>
            <person name="Igarashi Y."/>
            <person name="Sripreechasak P."/>
            <person name="Kanchanasin P."/>
            <person name="Tanasupawat S."/>
            <person name="Phongsopitanun W."/>
        </authorList>
    </citation>
    <scope>NUCLEOTIDE SEQUENCE</scope>
    <source>
        <strain evidence="2">JCM 31032</strain>
    </source>
</reference>
<feature type="compositionally biased region" description="Acidic residues" evidence="1">
    <location>
        <begin position="31"/>
        <end position="41"/>
    </location>
</feature>
<protein>
    <submittedName>
        <fullName evidence="2">Uncharacterized protein</fullName>
    </submittedName>
</protein>
<dbReference type="RefSeq" id="WP_231443740.1">
    <property type="nucleotide sequence ID" value="NZ_JAJOMB010000010.1"/>
</dbReference>
<dbReference type="EMBL" id="JAJOMB010000010">
    <property type="protein sequence ID" value="MCD5312975.1"/>
    <property type="molecule type" value="Genomic_DNA"/>
</dbReference>
<proteinExistence type="predicted"/>
<feature type="region of interest" description="Disordered" evidence="1">
    <location>
        <begin position="31"/>
        <end position="58"/>
    </location>
</feature>
<accession>A0A9X1NFL6</accession>